<sequence>MVKTPRVHDLVRLHPDAIPQVVYQARIENNAWLENSGDKASWAVVRRARPTTSGHVAVGFRGSSRNQRWGTEIPAEYITAVAAPYEISSKVLPDGAAFQAFNAFDEMPYKFGPGGSVGFELASGIQSTHPDSDLDLVIYADSPLSVHDIRTIRHFHQRAAVFATVDILIETPLGGVAFSELERAMSYSPMPSMMLRTHQGPELSNIIWR</sequence>
<feature type="domain" description="Phosphoribosyl-dephospho-CoA transferase MdcG C-terminal" evidence="3">
    <location>
        <begin position="102"/>
        <end position="204"/>
    </location>
</feature>
<evidence type="ECO:0000313" key="6">
    <source>
        <dbReference type="Proteomes" id="UP000218244"/>
    </source>
</evidence>
<evidence type="ECO:0000256" key="2">
    <source>
        <dbReference type="ARBA" id="ARBA00022695"/>
    </source>
</evidence>
<evidence type="ECO:0000313" key="5">
    <source>
        <dbReference type="EMBL" id="BAU94656.1"/>
    </source>
</evidence>
<gene>
    <name evidence="5" type="primary">mdcG</name>
    <name evidence="5" type="ORF">N24_0394</name>
</gene>
<proteinExistence type="predicted"/>
<dbReference type="EMBL" id="AP017369">
    <property type="protein sequence ID" value="BAU94656.1"/>
    <property type="molecule type" value="Genomic_DNA"/>
</dbReference>
<dbReference type="Pfam" id="PF20866">
    <property type="entry name" value="MdcG_N"/>
    <property type="match status" value="1"/>
</dbReference>
<dbReference type="GO" id="GO:0016779">
    <property type="term" value="F:nucleotidyltransferase activity"/>
    <property type="evidence" value="ECO:0007669"/>
    <property type="project" value="UniProtKB-KW"/>
</dbReference>
<evidence type="ECO:0000259" key="4">
    <source>
        <dbReference type="Pfam" id="PF20866"/>
    </source>
</evidence>
<keyword evidence="1 5" id="KW-0808">Transferase</keyword>
<dbReference type="NCBIfam" id="NF002332">
    <property type="entry name" value="PRK01293.1"/>
    <property type="match status" value="1"/>
</dbReference>
<name>A0A160PMV4_9CORY</name>
<dbReference type="Pfam" id="PF10620">
    <property type="entry name" value="MdcG"/>
    <property type="match status" value="1"/>
</dbReference>
<organism evidence="5 6">
    <name type="scientific">Corynebacterium suranareeae</name>
    <dbReference type="NCBI Taxonomy" id="2506452"/>
    <lineage>
        <taxon>Bacteria</taxon>
        <taxon>Bacillati</taxon>
        <taxon>Actinomycetota</taxon>
        <taxon>Actinomycetes</taxon>
        <taxon>Mycobacteriales</taxon>
        <taxon>Corynebacteriaceae</taxon>
        <taxon>Corynebacterium</taxon>
    </lineage>
</organism>
<dbReference type="Proteomes" id="UP000218244">
    <property type="component" value="Chromosome"/>
</dbReference>
<dbReference type="RefSeq" id="WP_096453885.1">
    <property type="nucleotide sequence ID" value="NZ_AP017369.1"/>
</dbReference>
<protein>
    <submittedName>
        <fullName evidence="5">Phosphoribosyl-dephospho-CoA transferase</fullName>
    </submittedName>
</protein>
<dbReference type="AlphaFoldDB" id="A0A160PMV4"/>
<keyword evidence="2" id="KW-0548">Nucleotidyltransferase</keyword>
<accession>A0A160PMV4</accession>
<dbReference type="InterPro" id="IPR049180">
    <property type="entry name" value="MdcG_C"/>
</dbReference>
<keyword evidence="6" id="KW-1185">Reference proteome</keyword>
<dbReference type="InterPro" id="IPR048903">
    <property type="entry name" value="MdcG_N"/>
</dbReference>
<reference evidence="5 6" key="1">
    <citation type="submission" date="2016-02" db="EMBL/GenBank/DDBJ databases">
        <title>Corynebacterium glutamicum N24 whole genome sequencing project.</title>
        <authorList>
            <person name="Matsutani M."/>
            <person name="Nangtapong N."/>
            <person name="Yakushi T."/>
            <person name="Matsushita K."/>
        </authorList>
    </citation>
    <scope>NUCLEOTIDE SEQUENCE [LARGE SCALE GENOMIC DNA]</scope>
    <source>
        <strain evidence="5 6">N24</strain>
    </source>
</reference>
<feature type="domain" description="Phosphoribosyl-dephospho-CoA transferase MdcG N-terminal" evidence="4">
    <location>
        <begin position="6"/>
        <end position="84"/>
    </location>
</feature>
<evidence type="ECO:0000259" key="3">
    <source>
        <dbReference type="Pfam" id="PF10620"/>
    </source>
</evidence>
<dbReference type="NCBIfam" id="TIGR03135">
    <property type="entry name" value="malonate_mdcG"/>
    <property type="match status" value="1"/>
</dbReference>
<evidence type="ECO:0000256" key="1">
    <source>
        <dbReference type="ARBA" id="ARBA00022679"/>
    </source>
</evidence>
<dbReference type="InterPro" id="IPR017557">
    <property type="entry name" value="Holo-ACP_synthase"/>
</dbReference>
<dbReference type="KEGG" id="csur:N24_0394"/>